<evidence type="ECO:0000313" key="10">
    <source>
        <dbReference type="EMBL" id="KAJ8929043.1"/>
    </source>
</evidence>
<feature type="binding site" evidence="7">
    <location>
        <position position="12"/>
    </location>
    <ligand>
        <name>Zn(2+)</name>
        <dbReference type="ChEBI" id="CHEBI:29105"/>
    </ligand>
</feature>
<dbReference type="SMART" id="SM00868">
    <property type="entry name" value="zf-AD"/>
    <property type="match status" value="1"/>
</dbReference>
<feature type="binding site" evidence="7">
    <location>
        <position position="15"/>
    </location>
    <ligand>
        <name>Zn(2+)</name>
        <dbReference type="ChEBI" id="CHEBI:29105"/>
    </ligand>
</feature>
<evidence type="ECO:0000256" key="5">
    <source>
        <dbReference type="ARBA" id="ARBA00023242"/>
    </source>
</evidence>
<dbReference type="SMART" id="SM00355">
    <property type="entry name" value="ZnF_C2H2"/>
    <property type="match status" value="2"/>
</dbReference>
<feature type="domain" description="C2H2-type" evidence="8">
    <location>
        <begin position="259"/>
        <end position="281"/>
    </location>
</feature>
<dbReference type="Pfam" id="PF07776">
    <property type="entry name" value="zf-AD"/>
    <property type="match status" value="1"/>
</dbReference>
<dbReference type="SUPFAM" id="SSF57716">
    <property type="entry name" value="Glucocorticoid receptor-like (DNA-binding domain)"/>
    <property type="match status" value="1"/>
</dbReference>
<dbReference type="InterPro" id="IPR013087">
    <property type="entry name" value="Znf_C2H2_type"/>
</dbReference>
<dbReference type="GO" id="GO:0000981">
    <property type="term" value="F:DNA-binding transcription factor activity, RNA polymerase II-specific"/>
    <property type="evidence" value="ECO:0007669"/>
    <property type="project" value="TreeGrafter"/>
</dbReference>
<dbReference type="PANTHER" id="PTHR24394">
    <property type="entry name" value="ZINC FINGER PROTEIN"/>
    <property type="match status" value="1"/>
</dbReference>
<dbReference type="GO" id="GO:0005634">
    <property type="term" value="C:nucleus"/>
    <property type="evidence" value="ECO:0007669"/>
    <property type="project" value="InterPro"/>
</dbReference>
<name>A0AAV8WRP0_9CUCU</name>
<gene>
    <name evidence="10" type="ORF">NQ314_018312</name>
</gene>
<evidence type="ECO:0000256" key="2">
    <source>
        <dbReference type="ARBA" id="ARBA00022737"/>
    </source>
</evidence>
<evidence type="ECO:0000259" key="8">
    <source>
        <dbReference type="PROSITE" id="PS50157"/>
    </source>
</evidence>
<evidence type="ECO:0000256" key="7">
    <source>
        <dbReference type="PROSITE-ProRule" id="PRU01263"/>
    </source>
</evidence>
<dbReference type="Proteomes" id="UP001162156">
    <property type="component" value="Unassembled WGS sequence"/>
</dbReference>
<evidence type="ECO:0000313" key="11">
    <source>
        <dbReference type="Proteomes" id="UP001162156"/>
    </source>
</evidence>
<keyword evidence="5" id="KW-0539">Nucleus</keyword>
<dbReference type="AlphaFoldDB" id="A0AAV8WRP0"/>
<feature type="domain" description="C2H2-type" evidence="8">
    <location>
        <begin position="204"/>
        <end position="227"/>
    </location>
</feature>
<keyword evidence="4 7" id="KW-0862">Zinc</keyword>
<organism evidence="10 11">
    <name type="scientific">Rhamnusium bicolor</name>
    <dbReference type="NCBI Taxonomy" id="1586634"/>
    <lineage>
        <taxon>Eukaryota</taxon>
        <taxon>Metazoa</taxon>
        <taxon>Ecdysozoa</taxon>
        <taxon>Arthropoda</taxon>
        <taxon>Hexapoda</taxon>
        <taxon>Insecta</taxon>
        <taxon>Pterygota</taxon>
        <taxon>Neoptera</taxon>
        <taxon>Endopterygota</taxon>
        <taxon>Coleoptera</taxon>
        <taxon>Polyphaga</taxon>
        <taxon>Cucujiformia</taxon>
        <taxon>Chrysomeloidea</taxon>
        <taxon>Cerambycidae</taxon>
        <taxon>Lepturinae</taxon>
        <taxon>Rhagiini</taxon>
        <taxon>Rhamnusium</taxon>
    </lineage>
</organism>
<feature type="domain" description="ZAD" evidence="9">
    <location>
        <begin position="10"/>
        <end position="85"/>
    </location>
</feature>
<evidence type="ECO:0000256" key="6">
    <source>
        <dbReference type="PROSITE-ProRule" id="PRU00042"/>
    </source>
</evidence>
<dbReference type="InterPro" id="IPR012934">
    <property type="entry name" value="Znf_AD"/>
</dbReference>
<evidence type="ECO:0000256" key="4">
    <source>
        <dbReference type="ARBA" id="ARBA00022833"/>
    </source>
</evidence>
<dbReference type="PROSITE" id="PS00028">
    <property type="entry name" value="ZINC_FINGER_C2H2_1"/>
    <property type="match status" value="2"/>
</dbReference>
<reference evidence="10" key="1">
    <citation type="journal article" date="2023" name="Insect Mol. Biol.">
        <title>Genome sequencing provides insights into the evolution of gene families encoding plant cell wall-degrading enzymes in longhorned beetles.</title>
        <authorList>
            <person name="Shin N.R."/>
            <person name="Okamura Y."/>
            <person name="Kirsch R."/>
            <person name="Pauchet Y."/>
        </authorList>
    </citation>
    <scope>NUCLEOTIDE SEQUENCE</scope>
    <source>
        <strain evidence="10">RBIC_L_NR</strain>
    </source>
</reference>
<evidence type="ECO:0000256" key="1">
    <source>
        <dbReference type="ARBA" id="ARBA00022723"/>
    </source>
</evidence>
<comment type="caution">
    <text evidence="10">The sequence shown here is derived from an EMBL/GenBank/DDBJ whole genome shotgun (WGS) entry which is preliminary data.</text>
</comment>
<proteinExistence type="predicted"/>
<keyword evidence="1 7" id="KW-0479">Metal-binding</keyword>
<feature type="binding site" evidence="7">
    <location>
        <position position="58"/>
    </location>
    <ligand>
        <name>Zn(2+)</name>
        <dbReference type="ChEBI" id="CHEBI:29105"/>
    </ligand>
</feature>
<dbReference type="Gene3D" id="3.40.1800.20">
    <property type="match status" value="1"/>
</dbReference>
<dbReference type="PROSITE" id="PS50157">
    <property type="entry name" value="ZINC_FINGER_C2H2_2"/>
    <property type="match status" value="2"/>
</dbReference>
<keyword evidence="2" id="KW-0677">Repeat</keyword>
<feature type="binding site" evidence="7">
    <location>
        <position position="61"/>
    </location>
    <ligand>
        <name>Zn(2+)</name>
        <dbReference type="ChEBI" id="CHEBI:29105"/>
    </ligand>
</feature>
<keyword evidence="3 6" id="KW-0863">Zinc-finger</keyword>
<keyword evidence="11" id="KW-1185">Reference proteome</keyword>
<dbReference type="GO" id="GO:0008270">
    <property type="term" value="F:zinc ion binding"/>
    <property type="evidence" value="ECO:0007669"/>
    <property type="project" value="UniProtKB-UniRule"/>
</dbReference>
<dbReference type="PANTHER" id="PTHR24394:SF29">
    <property type="entry name" value="MYONEURIN"/>
    <property type="match status" value="1"/>
</dbReference>
<dbReference type="Gene3D" id="3.30.160.60">
    <property type="entry name" value="Classic Zinc Finger"/>
    <property type="match status" value="1"/>
</dbReference>
<dbReference type="PROSITE" id="PS51915">
    <property type="entry name" value="ZAD"/>
    <property type="match status" value="1"/>
</dbReference>
<evidence type="ECO:0000259" key="9">
    <source>
        <dbReference type="PROSITE" id="PS51915"/>
    </source>
</evidence>
<accession>A0AAV8WRP0</accession>
<evidence type="ECO:0000256" key="3">
    <source>
        <dbReference type="ARBA" id="ARBA00022771"/>
    </source>
</evidence>
<sequence length="300" mass="34969">MVKMEIELATKCRSCFSEEQQMHYLFGEFDQGLSLSDILKSTTDFVVEENDGLSPYFCENCTNIVIDFYNFKSVYQENEKYAKSLFKEESLGSIILVNTVSDDNQTNDEENRELEIVSDNEYNRCADIKEKNDTDKVRKESNEDAEVNEVHEHCSLESDFEDKEIVITAGFIKPQDILKHQMLVDENDSEYANEKVLIIDSIKYSCEECGDCFLLKSGFQQHMLLKHKISIFEFEKYTSRTAIKIPKVSKDIKDENIILQCHICKEEFKSFSEIEEHYKTHKKYICEHCGTGFTKKIISK</sequence>
<dbReference type="EMBL" id="JANEYF010005149">
    <property type="protein sequence ID" value="KAJ8929043.1"/>
    <property type="molecule type" value="Genomic_DNA"/>
</dbReference>
<protein>
    <submittedName>
        <fullName evidence="10">Uncharacterized protein</fullName>
    </submittedName>
</protein>